<evidence type="ECO:0000256" key="4">
    <source>
        <dbReference type="ARBA" id="ARBA00022679"/>
    </source>
</evidence>
<dbReference type="Gene3D" id="3.40.50.300">
    <property type="entry name" value="P-loop containing nucleotide triphosphate hydrolases"/>
    <property type="match status" value="1"/>
</dbReference>
<keyword evidence="6 10" id="KW-0418">Kinase</keyword>
<dbReference type="InterPro" id="IPR027417">
    <property type="entry name" value="P-loop_NTPase"/>
</dbReference>
<keyword evidence="5 10" id="KW-0547">Nucleotide-binding</keyword>
<comment type="subcellular location">
    <subcellularLocation>
        <location evidence="1 10">Cytoplasm</location>
    </subcellularLocation>
</comment>
<dbReference type="HAMAP" id="MF_00239">
    <property type="entry name" value="Cytidyl_kinase_type2"/>
    <property type="match status" value="1"/>
</dbReference>
<dbReference type="CDD" id="cd02020">
    <property type="entry name" value="CMPK"/>
    <property type="match status" value="1"/>
</dbReference>
<dbReference type="OrthoDB" id="5291502at2"/>
<feature type="binding site" evidence="10">
    <location>
        <begin position="19"/>
        <end position="27"/>
    </location>
    <ligand>
        <name>ATP</name>
        <dbReference type="ChEBI" id="CHEBI:30616"/>
    </ligand>
</feature>
<sequence>MKNNYVIPAKKKLRIAISGASGCGNTTVSTLLADALGIRCINYTFRNLAKELGIPLKKVIEQAKTDFSFDRIVDNRQVEQAMKSSCVLGSRLAIWMLKEADLKVYLYASAEVRAERIFKREGGSLEHIKEFTAMRDSDDTRRYKELYNIDNTDYAFADMLIDTEHYTPDLIVGLIIDELLKRSLIVKKSYEYP</sequence>
<evidence type="ECO:0000256" key="10">
    <source>
        <dbReference type="HAMAP-Rule" id="MF_00239"/>
    </source>
</evidence>
<reference evidence="11 12" key="1">
    <citation type="submission" date="2009-07" db="EMBL/GenBank/DDBJ databases">
        <authorList>
            <person name="Madupu R."/>
            <person name="Sebastian Y."/>
            <person name="Durkin A.S."/>
            <person name="Torralba M."/>
            <person name="Methe B."/>
            <person name="Sutton G.G."/>
            <person name="Strausberg R.L."/>
            <person name="Nelson K.E."/>
        </authorList>
    </citation>
    <scope>NUCLEOTIDE SEQUENCE [LARGE SCALE GENOMIC DNA]</scope>
    <source>
        <strain evidence="11 12">ATCC 35580</strain>
    </source>
</reference>
<evidence type="ECO:0000313" key="11">
    <source>
        <dbReference type="EMBL" id="EEV20282.1"/>
    </source>
</evidence>
<dbReference type="GeneID" id="301462173"/>
<evidence type="ECO:0000256" key="5">
    <source>
        <dbReference type="ARBA" id="ARBA00022741"/>
    </source>
</evidence>
<evidence type="ECO:0000256" key="7">
    <source>
        <dbReference type="ARBA" id="ARBA00022840"/>
    </source>
</evidence>
<dbReference type="RefSeq" id="WP_006188782.1">
    <property type="nucleotide sequence ID" value="NZ_ACYH01000037.1"/>
</dbReference>
<protein>
    <recommendedName>
        <fullName evidence="10">Cytidylate kinase</fullName>
        <shortName evidence="10">CK</shortName>
        <ecNumber evidence="10">2.7.4.25</ecNumber>
    </recommendedName>
    <alternativeName>
        <fullName evidence="10">Cytidine monophosphate kinase</fullName>
        <shortName evidence="10">CMP kinase</shortName>
    </alternativeName>
</protein>
<dbReference type="InterPro" id="IPR011994">
    <property type="entry name" value="Cytidylate_kinase_dom"/>
</dbReference>
<evidence type="ECO:0000256" key="1">
    <source>
        <dbReference type="ARBA" id="ARBA00004496"/>
    </source>
</evidence>
<dbReference type="AlphaFoldDB" id="C8PQC7"/>
<evidence type="ECO:0000313" key="12">
    <source>
        <dbReference type="Proteomes" id="UP000004509"/>
    </source>
</evidence>
<keyword evidence="7 10" id="KW-0067">ATP-binding</keyword>
<dbReference type="GO" id="GO:0005737">
    <property type="term" value="C:cytoplasm"/>
    <property type="evidence" value="ECO:0007669"/>
    <property type="project" value="UniProtKB-SubCell"/>
</dbReference>
<dbReference type="NCBIfam" id="TIGR02173">
    <property type="entry name" value="cyt_kin_arch"/>
    <property type="match status" value="1"/>
</dbReference>
<dbReference type="GO" id="GO:0005524">
    <property type="term" value="F:ATP binding"/>
    <property type="evidence" value="ECO:0007669"/>
    <property type="project" value="UniProtKB-UniRule"/>
</dbReference>
<name>C8PQC7_9SPIR</name>
<evidence type="ECO:0000256" key="9">
    <source>
        <dbReference type="ARBA" id="ARBA00048478"/>
    </source>
</evidence>
<dbReference type="EC" id="2.7.4.25" evidence="10"/>
<dbReference type="InterPro" id="IPR011892">
    <property type="entry name" value="Cyt_kin_arch"/>
</dbReference>
<proteinExistence type="inferred from homology"/>
<evidence type="ECO:0000256" key="8">
    <source>
        <dbReference type="ARBA" id="ARBA00047615"/>
    </source>
</evidence>
<evidence type="ECO:0000256" key="6">
    <source>
        <dbReference type="ARBA" id="ARBA00022777"/>
    </source>
</evidence>
<dbReference type="eggNOG" id="COG1102">
    <property type="taxonomic scope" value="Bacteria"/>
</dbReference>
<dbReference type="EMBL" id="ACYH01000037">
    <property type="protein sequence ID" value="EEV20282.1"/>
    <property type="molecule type" value="Genomic_DNA"/>
</dbReference>
<gene>
    <name evidence="10" type="primary">cmk</name>
    <name evidence="11" type="ORF">TREVI0001_2029</name>
</gene>
<dbReference type="Pfam" id="PF13189">
    <property type="entry name" value="Cytidylate_kin2"/>
    <property type="match status" value="1"/>
</dbReference>
<comment type="similarity">
    <text evidence="2 10">Belongs to the cytidylate kinase family. Type 2 subfamily.</text>
</comment>
<keyword evidence="4 10" id="KW-0808">Transferase</keyword>
<accession>C8PQC7</accession>
<organism evidence="11 12">
    <name type="scientific">Treponema vincentii ATCC 35580</name>
    <dbReference type="NCBI Taxonomy" id="596324"/>
    <lineage>
        <taxon>Bacteria</taxon>
        <taxon>Pseudomonadati</taxon>
        <taxon>Spirochaetota</taxon>
        <taxon>Spirochaetia</taxon>
        <taxon>Spirochaetales</taxon>
        <taxon>Treponemataceae</taxon>
        <taxon>Treponema</taxon>
    </lineage>
</organism>
<evidence type="ECO:0000256" key="3">
    <source>
        <dbReference type="ARBA" id="ARBA00022490"/>
    </source>
</evidence>
<comment type="catalytic activity">
    <reaction evidence="9 10">
        <text>CMP + ATP = CDP + ADP</text>
        <dbReference type="Rhea" id="RHEA:11600"/>
        <dbReference type="ChEBI" id="CHEBI:30616"/>
        <dbReference type="ChEBI" id="CHEBI:58069"/>
        <dbReference type="ChEBI" id="CHEBI:60377"/>
        <dbReference type="ChEBI" id="CHEBI:456216"/>
        <dbReference type="EC" id="2.7.4.25"/>
    </reaction>
</comment>
<evidence type="ECO:0000256" key="2">
    <source>
        <dbReference type="ARBA" id="ARBA00011005"/>
    </source>
</evidence>
<dbReference type="Proteomes" id="UP000004509">
    <property type="component" value="Unassembled WGS sequence"/>
</dbReference>
<keyword evidence="3 10" id="KW-0963">Cytoplasm</keyword>
<dbReference type="GO" id="GO:0036431">
    <property type="term" value="F:dCMP kinase activity"/>
    <property type="evidence" value="ECO:0007669"/>
    <property type="project" value="InterPro"/>
</dbReference>
<comment type="catalytic activity">
    <reaction evidence="8 10">
        <text>dCMP + ATP = dCDP + ADP</text>
        <dbReference type="Rhea" id="RHEA:25094"/>
        <dbReference type="ChEBI" id="CHEBI:30616"/>
        <dbReference type="ChEBI" id="CHEBI:57566"/>
        <dbReference type="ChEBI" id="CHEBI:58593"/>
        <dbReference type="ChEBI" id="CHEBI:456216"/>
        <dbReference type="EC" id="2.7.4.25"/>
    </reaction>
</comment>
<dbReference type="STRING" id="596324.TREVI0001_2029"/>
<comment type="caution">
    <text evidence="11">The sequence shown here is derived from an EMBL/GenBank/DDBJ whole genome shotgun (WGS) entry which is preliminary data.</text>
</comment>
<dbReference type="SUPFAM" id="SSF52540">
    <property type="entry name" value="P-loop containing nucleoside triphosphate hydrolases"/>
    <property type="match status" value="1"/>
</dbReference>
<dbReference type="GO" id="GO:0036430">
    <property type="term" value="F:CMP kinase activity"/>
    <property type="evidence" value="ECO:0007669"/>
    <property type="project" value="RHEA"/>
</dbReference>
<dbReference type="GO" id="GO:0006220">
    <property type="term" value="P:pyrimidine nucleotide metabolic process"/>
    <property type="evidence" value="ECO:0007669"/>
    <property type="project" value="UniProtKB-UniRule"/>
</dbReference>